<reference evidence="4" key="2">
    <citation type="submission" date="2024-04" db="EMBL/GenBank/DDBJ databases">
        <authorList>
            <person name="Chen Y."/>
            <person name="Shah S."/>
            <person name="Dougan E. K."/>
            <person name="Thang M."/>
            <person name="Chan C."/>
        </authorList>
    </citation>
    <scope>NUCLEOTIDE SEQUENCE [LARGE SCALE GENOMIC DNA]</scope>
</reference>
<dbReference type="EMBL" id="CAMXCT030000031">
    <property type="protein sequence ID" value="CAL4760048.1"/>
    <property type="molecule type" value="Genomic_DNA"/>
</dbReference>
<reference evidence="3" key="1">
    <citation type="submission" date="2022-10" db="EMBL/GenBank/DDBJ databases">
        <authorList>
            <person name="Chen Y."/>
            <person name="Dougan E. K."/>
            <person name="Chan C."/>
            <person name="Rhodes N."/>
            <person name="Thang M."/>
        </authorList>
    </citation>
    <scope>NUCLEOTIDE SEQUENCE</scope>
</reference>
<feature type="compositionally biased region" description="Basic residues" evidence="1">
    <location>
        <begin position="129"/>
        <end position="140"/>
    </location>
</feature>
<gene>
    <name evidence="3" type="ORF">C1SCF055_LOCUS1296</name>
</gene>
<evidence type="ECO:0000313" key="5">
    <source>
        <dbReference type="Proteomes" id="UP001152797"/>
    </source>
</evidence>
<feature type="signal peptide" evidence="2">
    <location>
        <begin position="1"/>
        <end position="22"/>
    </location>
</feature>
<organism evidence="3">
    <name type="scientific">Cladocopium goreaui</name>
    <dbReference type="NCBI Taxonomy" id="2562237"/>
    <lineage>
        <taxon>Eukaryota</taxon>
        <taxon>Sar</taxon>
        <taxon>Alveolata</taxon>
        <taxon>Dinophyceae</taxon>
        <taxon>Suessiales</taxon>
        <taxon>Symbiodiniaceae</taxon>
        <taxon>Cladocopium</taxon>
    </lineage>
</organism>
<keyword evidence="5" id="KW-1185">Reference proteome</keyword>
<accession>A0A9P1BG21</accession>
<feature type="compositionally biased region" description="Low complexity" evidence="1">
    <location>
        <begin position="113"/>
        <end position="125"/>
    </location>
</feature>
<dbReference type="Proteomes" id="UP001152797">
    <property type="component" value="Unassembled WGS sequence"/>
</dbReference>
<feature type="region of interest" description="Disordered" evidence="1">
    <location>
        <begin position="718"/>
        <end position="745"/>
    </location>
</feature>
<sequence length="1148" mass="128384">MPRAILSFLLITLIFDIKKVTCLQCASELVGDSVNALVEGDCLLPVYQHGDLYSQKSTEKEKGEGCRQLRKHTALHCTTCNLPWHMVLDRTYVHGMKSPRRQQQETEQHHASWQGQNTWQWDQQQGKSPRQKKNRARSAKSSKQPGQGIPPQMPMLPGPPMHNAAMAPMAPMMAWNVQPQMMQPYQPMHAQQPLPPPPMPPSAVMPNVPPAQMPSVMGPNFVMPTMPKMPPMPQPQASETIGTDLMTMLRQDVAELPLHIQKAVKESTLKEGVKDGAKATKDLQAAAKQLGSARKAYEASILARSQLHSNWKKFLSDAVSLWQDYATQFTAQERKLQDQVAAAKETFLLAKEASAKAHEAAGAVQEIHSDEEFGDVPNVPSAAAARITESMTGLSQSLQDLQQQAAAIDAEEKQHQAKRPRTAQGVPDAQMQNEEMDSDENNENAQHRAPGHLEHMQDFTDNIVVPHDPNLDSTSNNAAAATSSSVAAHGLPTGGAEDHFAAGDGGQDQGSAEDDQLSSEPHSIDMEPSAGPLFNCHFYRLRHPPLHMFMKNAAGVPMLTELARKLDVVAASLLQAHTILAPMVGDCRDDFSFIIQSITDLPAASSDALVIIDVELHFHTTASGMQPLPAATRRVHRVPRHLSRAGVLHYAGVRQYCEWQNDACLVQYNNVLWDISQPASKVMRHGTYLHVTVPPPVQLLNTLHAVHVAEHPVANHQGVHDTVPAPAPSTSAPSPPSASLPARRPRHAVHLDHWQDQLNQLYEDEAIVEFEEEGRILYVWTWFIHHDRYKLCSVPRIVKLDAFRHLWYQDLTEPWQELLNPDDPITLAVIGHRPPHATTTMDTVHLMIEQQPREARAAGVVSAVFHGQHEDRLLQAAYSLPRWLCVEDLIDIIEINHICEVQVCTALSGIAHFEKFIRHEIPSAISIELHVRPPDCHADQRASSSSEPFQPQRLMPTGAHALLQRSTSLDRHVAGSVQGRHLMQLRRRWHRHRPQQPTESGGDPSEHISDEHDQIPQRVAACATNAPPALPMLIPIWPTEWTTLLDVWTFYFNQAVMPEGASIVAEVWYSDHTRRTWSEAGQTVTLQADFTQWVPRILDAWPEWYLPELSYEIFVVKPIHHLEATMEYNFMFCFSNSRDLSTRPSCLR</sequence>
<feature type="compositionally biased region" description="Low complexity" evidence="1">
    <location>
        <begin position="473"/>
        <end position="488"/>
    </location>
</feature>
<protein>
    <submittedName>
        <fullName evidence="3">Uncharacterized protein</fullName>
    </submittedName>
</protein>
<dbReference type="AlphaFoldDB" id="A0A9P1BG21"/>
<feature type="region of interest" description="Disordered" evidence="1">
    <location>
        <begin position="989"/>
        <end position="1010"/>
    </location>
</feature>
<keyword evidence="2" id="KW-0732">Signal</keyword>
<evidence type="ECO:0000313" key="4">
    <source>
        <dbReference type="EMBL" id="CAL1126111.1"/>
    </source>
</evidence>
<feature type="compositionally biased region" description="Pro residues" evidence="1">
    <location>
        <begin position="151"/>
        <end position="160"/>
    </location>
</feature>
<evidence type="ECO:0000256" key="2">
    <source>
        <dbReference type="SAM" id="SignalP"/>
    </source>
</evidence>
<feature type="region of interest" description="Disordered" evidence="1">
    <location>
        <begin position="463"/>
        <end position="526"/>
    </location>
</feature>
<feature type="region of interest" description="Disordered" evidence="1">
    <location>
        <begin position="395"/>
        <end position="446"/>
    </location>
</feature>
<dbReference type="EMBL" id="CAMXCT010000031">
    <property type="protein sequence ID" value="CAI3972736.1"/>
    <property type="molecule type" value="Genomic_DNA"/>
</dbReference>
<feature type="compositionally biased region" description="Low complexity" evidence="1">
    <location>
        <begin position="141"/>
        <end position="150"/>
    </location>
</feature>
<proteinExistence type="predicted"/>
<evidence type="ECO:0000313" key="3">
    <source>
        <dbReference type="EMBL" id="CAI3972736.1"/>
    </source>
</evidence>
<comment type="caution">
    <text evidence="3">The sequence shown here is derived from an EMBL/GenBank/DDBJ whole genome shotgun (WGS) entry which is preliminary data.</text>
</comment>
<dbReference type="EMBL" id="CAMXCT020000031">
    <property type="protein sequence ID" value="CAL1126111.1"/>
    <property type="molecule type" value="Genomic_DNA"/>
</dbReference>
<name>A0A9P1BG21_9DINO</name>
<evidence type="ECO:0000256" key="1">
    <source>
        <dbReference type="SAM" id="MobiDB-lite"/>
    </source>
</evidence>
<feature type="compositionally biased region" description="Low complexity" evidence="1">
    <location>
        <begin position="395"/>
        <end position="408"/>
    </location>
</feature>
<feature type="chain" id="PRO_5043269418" evidence="2">
    <location>
        <begin position="23"/>
        <end position="1148"/>
    </location>
</feature>
<feature type="region of interest" description="Disordered" evidence="1">
    <location>
        <begin position="97"/>
        <end position="162"/>
    </location>
</feature>